<dbReference type="EMBL" id="MEHK01000001">
    <property type="protein sequence ID" value="OEJ30082.1"/>
    <property type="molecule type" value="Genomic_DNA"/>
</dbReference>
<organism evidence="3 4">
    <name type="scientific">Streptomyces subrutilus</name>
    <dbReference type="NCBI Taxonomy" id="36818"/>
    <lineage>
        <taxon>Bacteria</taxon>
        <taxon>Bacillati</taxon>
        <taxon>Actinomycetota</taxon>
        <taxon>Actinomycetes</taxon>
        <taxon>Kitasatosporales</taxon>
        <taxon>Streptomycetaceae</taxon>
        <taxon>Streptomyces</taxon>
    </lineage>
</organism>
<dbReference type="Pfam" id="PF26366">
    <property type="entry name" value="DUF8094"/>
    <property type="match status" value="1"/>
</dbReference>
<sequence length="377" mass="41230">MAGLVAGERQLRVGVVGVVAACALALVMTGCTPSETDPKAHGAMPPAPAAPTAPLVIDREQAEKVFNTYTWEQSQFRKPGGQDGIASVATDPLLSEYRARFGIPDYPGMGPVPRYRPEYLIPAERDQPGYPRWFVVISRDTYGQKAERAAGMTYFAQAEPGGQWKAAVMTWADDKPARQLQTGEFEDRAYEKFGFEVRDKEISAVTRDAAGAPVLSPTAGEDRQACRRYADYLSFTAPNGEPESDYFAPGELTSDVVEAYNHPENELGGVRRTFDLEVTGLEMPVLRLTDGKSLVTCSFIRTDRWQGKSGVSSYYTFWYGKDNPRDALLGGGNKRWLNTKVRLSMTVTFEVAPPGKTEVVGCNCLEPALLSAEGTAD</sequence>
<dbReference type="OrthoDB" id="4164434at2"/>
<reference evidence="3 4" key="1">
    <citation type="submission" date="2016-08" db="EMBL/GenBank/DDBJ databases">
        <title>The complete genome of Streptomyces subrutilus 10-1-1.</title>
        <authorList>
            <person name="Chen X."/>
        </authorList>
    </citation>
    <scope>NUCLEOTIDE SEQUENCE [LARGE SCALE GENOMIC DNA]</scope>
    <source>
        <strain evidence="3 4">10-1-1</strain>
    </source>
</reference>
<name>A0A1E5PL62_9ACTN</name>
<keyword evidence="4" id="KW-1185">Reference proteome</keyword>
<keyword evidence="1" id="KW-1133">Transmembrane helix</keyword>
<keyword evidence="1" id="KW-0472">Membrane</keyword>
<dbReference type="RefSeq" id="WP_069918197.1">
    <property type="nucleotide sequence ID" value="NZ_MEHK01000001.1"/>
</dbReference>
<accession>A0A1E5PL62</accession>
<gene>
    <name evidence="3" type="ORF">BGK67_00670</name>
</gene>
<comment type="caution">
    <text evidence="3">The sequence shown here is derived from an EMBL/GenBank/DDBJ whole genome shotgun (WGS) entry which is preliminary data.</text>
</comment>
<dbReference type="Proteomes" id="UP000095705">
    <property type="component" value="Unassembled WGS sequence"/>
</dbReference>
<evidence type="ECO:0000313" key="4">
    <source>
        <dbReference type="Proteomes" id="UP000095705"/>
    </source>
</evidence>
<feature type="transmembrane region" description="Helical" evidence="1">
    <location>
        <begin position="12"/>
        <end position="30"/>
    </location>
</feature>
<dbReference type="AlphaFoldDB" id="A0A1E5PL62"/>
<evidence type="ECO:0000313" key="3">
    <source>
        <dbReference type="EMBL" id="OEJ30082.1"/>
    </source>
</evidence>
<proteinExistence type="predicted"/>
<keyword evidence="1" id="KW-0812">Transmembrane</keyword>
<dbReference type="InterPro" id="IPR058407">
    <property type="entry name" value="DUF8094"/>
</dbReference>
<feature type="domain" description="DUF8094" evidence="2">
    <location>
        <begin position="58"/>
        <end position="181"/>
    </location>
</feature>
<evidence type="ECO:0000259" key="2">
    <source>
        <dbReference type="Pfam" id="PF26366"/>
    </source>
</evidence>
<protein>
    <recommendedName>
        <fullName evidence="2">DUF8094 domain-containing protein</fullName>
    </recommendedName>
</protein>
<evidence type="ECO:0000256" key="1">
    <source>
        <dbReference type="SAM" id="Phobius"/>
    </source>
</evidence>